<dbReference type="Gene3D" id="1.10.443.10">
    <property type="entry name" value="Intergrase catalytic core"/>
    <property type="match status" value="1"/>
</dbReference>
<dbReference type="PROSITE" id="PS51898">
    <property type="entry name" value="TYR_RECOMBINASE"/>
    <property type="match status" value="1"/>
</dbReference>
<dbReference type="EMBL" id="QWGP01000005">
    <property type="protein sequence ID" value="RHZ96507.1"/>
    <property type="molecule type" value="Genomic_DNA"/>
</dbReference>
<dbReference type="GO" id="GO:0006310">
    <property type="term" value="P:DNA recombination"/>
    <property type="evidence" value="ECO:0007669"/>
    <property type="project" value="UniProtKB-KW"/>
</dbReference>
<dbReference type="GO" id="GO:0003677">
    <property type="term" value="F:DNA binding"/>
    <property type="evidence" value="ECO:0007669"/>
    <property type="project" value="UniProtKB-KW"/>
</dbReference>
<dbReference type="InterPro" id="IPR011010">
    <property type="entry name" value="DNA_brk_join_enz"/>
</dbReference>
<dbReference type="InterPro" id="IPR002104">
    <property type="entry name" value="Integrase_catalytic"/>
</dbReference>
<dbReference type="Pfam" id="PF00589">
    <property type="entry name" value="Phage_integrase"/>
    <property type="match status" value="1"/>
</dbReference>
<dbReference type="PANTHER" id="PTHR30629">
    <property type="entry name" value="PROPHAGE INTEGRASE"/>
    <property type="match status" value="1"/>
</dbReference>
<dbReference type="GO" id="GO:0015074">
    <property type="term" value="P:DNA integration"/>
    <property type="evidence" value="ECO:0007669"/>
    <property type="project" value="UniProtKB-KW"/>
</dbReference>
<evidence type="ECO:0000256" key="4">
    <source>
        <dbReference type="ARBA" id="ARBA00023172"/>
    </source>
</evidence>
<dbReference type="RefSeq" id="WP_118999733.1">
    <property type="nucleotide sequence ID" value="NZ_QWGP01000005.1"/>
</dbReference>
<dbReference type="InterPro" id="IPR013762">
    <property type="entry name" value="Integrase-like_cat_sf"/>
</dbReference>
<evidence type="ECO:0000256" key="2">
    <source>
        <dbReference type="ARBA" id="ARBA00022908"/>
    </source>
</evidence>
<organism evidence="6 7">
    <name type="scientific">Cereibacter sphaeroides</name>
    <name type="common">Rhodobacter sphaeroides</name>
    <dbReference type="NCBI Taxonomy" id="1063"/>
    <lineage>
        <taxon>Bacteria</taxon>
        <taxon>Pseudomonadati</taxon>
        <taxon>Pseudomonadota</taxon>
        <taxon>Alphaproteobacteria</taxon>
        <taxon>Rhodobacterales</taxon>
        <taxon>Paracoccaceae</taxon>
        <taxon>Cereibacter</taxon>
    </lineage>
</organism>
<feature type="domain" description="Tyr recombinase" evidence="5">
    <location>
        <begin position="158"/>
        <end position="324"/>
    </location>
</feature>
<comment type="similarity">
    <text evidence="1">Belongs to the 'phage' integrase family.</text>
</comment>
<dbReference type="AlphaFoldDB" id="A0AAX1UP24"/>
<evidence type="ECO:0000256" key="1">
    <source>
        <dbReference type="ARBA" id="ARBA00008857"/>
    </source>
</evidence>
<protein>
    <submittedName>
        <fullName evidence="6">Integrase</fullName>
    </submittedName>
</protein>
<reference evidence="6 7" key="1">
    <citation type="submission" date="2018-08" db="EMBL/GenBank/DDBJ databases">
        <title>Draft genome sequence of Rhodobacter sphaeroides FY.</title>
        <authorList>
            <person name="Rayyan A."/>
            <person name="Meyer T.E."/>
            <person name="Kyndt J.A."/>
        </authorList>
    </citation>
    <scope>NUCLEOTIDE SEQUENCE [LARGE SCALE GENOMIC DNA]</scope>
    <source>
        <strain evidence="6 7">FY</strain>
    </source>
</reference>
<keyword evidence="3" id="KW-0238">DNA-binding</keyword>
<accession>A0AAX1UP24</accession>
<dbReference type="InterPro" id="IPR010998">
    <property type="entry name" value="Integrase_recombinase_N"/>
</dbReference>
<sequence>MKKALPPYVYRRKGGLYYYERRGHKSQRIHAEPGTREFALEYAKILNGVQPAPVGKTFKALVKSYRESKRYAKLAPRTARDYEKVLAWVEAKLGDKDATKIQRKDVIRARDANADAARFASYIVQVLRILMEHAIDLGWRQAHDNPAKGVELIKADTDEREAWPVEKIEAFRAAADGRTLLIFELCLGTGQRIGDVLRMRWDDIEDGGIKVRQGKTGARLWLPLTARLREVLDATPRRGLTICAWGNAGKPTSYRGAADMVMKVRKKIGAEAWDLHGLRYAAAAELAALGCDDGTIQAITGHKTLAMVARYAGPARQKARAKKAQEMRE</sequence>
<dbReference type="Proteomes" id="UP000266305">
    <property type="component" value="Unassembled WGS sequence"/>
</dbReference>
<evidence type="ECO:0000256" key="3">
    <source>
        <dbReference type="ARBA" id="ARBA00023125"/>
    </source>
</evidence>
<gene>
    <name evidence="6" type="ORF">D1114_07300</name>
</gene>
<dbReference type="Gene3D" id="1.10.150.130">
    <property type="match status" value="1"/>
</dbReference>
<comment type="caution">
    <text evidence="6">The sequence shown here is derived from an EMBL/GenBank/DDBJ whole genome shotgun (WGS) entry which is preliminary data.</text>
</comment>
<evidence type="ECO:0000313" key="6">
    <source>
        <dbReference type="EMBL" id="RHZ96507.1"/>
    </source>
</evidence>
<keyword evidence="2" id="KW-0229">DNA integration</keyword>
<keyword evidence="4" id="KW-0233">DNA recombination</keyword>
<name>A0AAX1UP24_CERSP</name>
<dbReference type="SUPFAM" id="SSF56349">
    <property type="entry name" value="DNA breaking-rejoining enzymes"/>
    <property type="match status" value="1"/>
</dbReference>
<dbReference type="InterPro" id="IPR050808">
    <property type="entry name" value="Phage_Integrase"/>
</dbReference>
<evidence type="ECO:0000259" key="5">
    <source>
        <dbReference type="PROSITE" id="PS51898"/>
    </source>
</evidence>
<evidence type="ECO:0000313" key="7">
    <source>
        <dbReference type="Proteomes" id="UP000266305"/>
    </source>
</evidence>
<dbReference type="PANTHER" id="PTHR30629:SF2">
    <property type="entry name" value="PROPHAGE INTEGRASE INTS-RELATED"/>
    <property type="match status" value="1"/>
</dbReference>
<proteinExistence type="inferred from homology"/>